<evidence type="ECO:0000313" key="2">
    <source>
        <dbReference type="Proteomes" id="UP000664277"/>
    </source>
</evidence>
<evidence type="ECO:0000313" key="1">
    <source>
        <dbReference type="EMBL" id="MBN8659272.1"/>
    </source>
</evidence>
<dbReference type="EMBL" id="JAFLCK010000002">
    <property type="protein sequence ID" value="MBN8659272.1"/>
    <property type="molecule type" value="Genomic_DNA"/>
</dbReference>
<name>A0A8J7P900_9BACT</name>
<proteinExistence type="predicted"/>
<accession>A0A8J7P900</accession>
<comment type="caution">
    <text evidence="1">The sequence shown here is derived from an EMBL/GenBank/DDBJ whole genome shotgun (WGS) entry which is preliminary data.</text>
</comment>
<dbReference type="AlphaFoldDB" id="A0A8J7P900"/>
<organism evidence="1 2">
    <name type="scientific">Candidatus Obscuribacter phosphatis</name>
    <dbReference type="NCBI Taxonomy" id="1906157"/>
    <lineage>
        <taxon>Bacteria</taxon>
        <taxon>Bacillati</taxon>
        <taxon>Candidatus Melainabacteria</taxon>
        <taxon>Candidatus Obscuribacterales</taxon>
        <taxon>Candidatus Obscuribacteraceae</taxon>
        <taxon>Candidatus Obscuribacter</taxon>
    </lineage>
</organism>
<dbReference type="SUPFAM" id="SSF48371">
    <property type="entry name" value="ARM repeat"/>
    <property type="match status" value="1"/>
</dbReference>
<gene>
    <name evidence="1" type="ORF">J0M35_02840</name>
</gene>
<dbReference type="InterPro" id="IPR016024">
    <property type="entry name" value="ARM-type_fold"/>
</dbReference>
<protein>
    <submittedName>
        <fullName evidence="1">Uncharacterized protein</fullName>
    </submittedName>
</protein>
<dbReference type="Proteomes" id="UP000664277">
    <property type="component" value="Unassembled WGS sequence"/>
</dbReference>
<sequence length="437" mass="49711">MLTNEFQETKEFLEVFELSEIHSAEEWNNYFEKAVALLACNDYDVRDYAVNRLQNAVWAENSQKYRSAGFEPPAASERLAPIFAAILSIEEPAHFVMTFLRWGSYQDEHKEFLSSWLGSADVGEVLGSDVILACKIMTELYDTYDWNQARLFLEPLFDHQSELVRAAAASALGEMYNNDALNLPSLGEAMRMARDFEIARPGFAGPFIGPLLLNGLDQGQLDDSGINLSDWILEIIARRSGPEPELPFYNGIDFYAHEHLSTDSKSVAKLIELGAEETAAMAATEEDFVVEGMQPLLEQLSFSKNDFVARICAWHLAYHYRVLPKAAIDRGFVSLVQKDDVEIFYVYDRQSHGDRPYAATVYPIGQDLDDGSAWTWVDKLVPPAVRPPMEDNDFPYKTPQIYPGRAVYVYGPYFIKFYGDGESSRWQKIWVKWPLHI</sequence>
<reference evidence="1" key="1">
    <citation type="submission" date="2021-02" db="EMBL/GenBank/DDBJ databases">
        <title>Genome-Resolved Metagenomics of a Microbial Community Performing Photosynthetic Biological Nutrient Removal.</title>
        <authorList>
            <person name="Mcdaniel E.A."/>
        </authorList>
    </citation>
    <scope>NUCLEOTIDE SEQUENCE</scope>
    <source>
        <strain evidence="1">UWPOB_OBS1</strain>
    </source>
</reference>